<accession>A0A399EEQ0</accession>
<gene>
    <name evidence="2" type="ORF">Mlute_02290</name>
</gene>
<proteinExistence type="predicted"/>
<dbReference type="InterPro" id="IPR016102">
    <property type="entry name" value="Succinyl-CoA_synth-like"/>
</dbReference>
<dbReference type="SMART" id="SM00881">
    <property type="entry name" value="CoA_binding"/>
    <property type="match status" value="1"/>
</dbReference>
<keyword evidence="2" id="KW-0012">Acyltransferase</keyword>
<organism evidence="2 3">
    <name type="scientific">Meiothermus luteus</name>
    <dbReference type="NCBI Taxonomy" id="2026184"/>
    <lineage>
        <taxon>Bacteria</taxon>
        <taxon>Thermotogati</taxon>
        <taxon>Deinococcota</taxon>
        <taxon>Deinococci</taxon>
        <taxon>Thermales</taxon>
        <taxon>Thermaceae</taxon>
        <taxon>Meiothermus</taxon>
    </lineage>
</organism>
<dbReference type="InterPro" id="IPR003781">
    <property type="entry name" value="CoA-bd"/>
</dbReference>
<dbReference type="CDD" id="cd04301">
    <property type="entry name" value="NAT_SF"/>
    <property type="match status" value="1"/>
</dbReference>
<dbReference type="Gene3D" id="3.30.470.20">
    <property type="entry name" value="ATP-grasp fold, B domain"/>
    <property type="match status" value="1"/>
</dbReference>
<dbReference type="Pfam" id="PF00583">
    <property type="entry name" value="Acetyltransf_1"/>
    <property type="match status" value="1"/>
</dbReference>
<dbReference type="PANTHER" id="PTHR42793">
    <property type="entry name" value="COA BINDING DOMAIN CONTAINING PROTEIN"/>
    <property type="match status" value="1"/>
</dbReference>
<dbReference type="Pfam" id="PF13549">
    <property type="entry name" value="ATP-grasp_5"/>
    <property type="match status" value="1"/>
</dbReference>
<evidence type="ECO:0000313" key="2">
    <source>
        <dbReference type="EMBL" id="RIH83114.1"/>
    </source>
</evidence>
<dbReference type="InterPro" id="IPR000182">
    <property type="entry name" value="GNAT_dom"/>
</dbReference>
<feature type="domain" description="N-acetyltransferase" evidence="1">
    <location>
        <begin position="28"/>
        <end position="193"/>
    </location>
</feature>
<sequence length="775" mass="84118">MPERYTPPPTPQYALESGPILLKDGRTATLRPAQPEDRPLFVEFLQRLSPQARTFRFFSEIDPETAADLLLRKPPDEDKVTLVVLTGDPERIIATGEYVQEGPGSTSAEVAFLVDDWYQGRGLGSLLLERLALIGVRRGIRRFHAYTLAENKQMLDVFKASGFKIEAHNEAGEVEVSFEIEPNPEMLARFELRERVATVASLLPVLRPRGVAVVGASRDPESVGYRVLENLVLNRFQGPVYPVNPAVTPAAGEVPVVGSMLAYTSIKAVPGPVDLAVLTTPREKVLEAAEACGQRGVRALMVVTTDMEPTQTKTLVQTCRRYGMRLLGPGSLALMTTSPEVQLCAGLAPRLPLRGKIAMSSQSGAVGLAVLEYAREMGLGFSNFVSLGAKVDISSNDLIQYWEEDPETGLILLYVESFGNPRRFARLARRVGRKKPILAVRPGRDAVVEALFKQTGVVRAENLEEMFDIAALLAHQPLPEGPRVALLSNASGPAYLAKDALETEGMEAEVLDLGSRASAEAYKESVKSLLEQGCDALITLFVPLGYATVGEVQQALGEAFQEARRQGVGIPLLTCFMSPGKPRVQLEGEQIPTYRFPESAGRALAAAYAYAQWRRTPPGEIPDHNVREDEARALVAQAQGRLSPETTQALLDCFGLRLSPPPKGGVLLALRVQHDPLFGPVLSLALTGLPLGEQPLGLRITPLTDREAAEMLAPLTRTAHLESLQDLLLRVSRLLEELPEVEGLELHLAAGPKGTAITEAQVRLKGPSQSSPKPS</sequence>
<dbReference type="RefSeq" id="WP_119360825.1">
    <property type="nucleotide sequence ID" value="NZ_QWKZ01000088.1"/>
</dbReference>
<reference evidence="2 3" key="1">
    <citation type="submission" date="2018-08" db="EMBL/GenBank/DDBJ databases">
        <title>Meiothermus luteus KCTC 52599 genome sequencing project.</title>
        <authorList>
            <person name="Da Costa M.S."/>
            <person name="Albuquerque L."/>
            <person name="Raposo P."/>
            <person name="Froufe H.J.C."/>
            <person name="Barroso C.S."/>
            <person name="Egas C."/>
        </authorList>
    </citation>
    <scope>NUCLEOTIDE SEQUENCE [LARGE SCALE GENOMIC DNA]</scope>
    <source>
        <strain evidence="2 3">KCTC 52599</strain>
    </source>
</reference>
<dbReference type="Gene3D" id="3.40.50.261">
    <property type="entry name" value="Succinyl-CoA synthetase domains"/>
    <property type="match status" value="2"/>
</dbReference>
<dbReference type="Gene3D" id="3.40.630.30">
    <property type="match status" value="1"/>
</dbReference>
<dbReference type="InterPro" id="IPR036291">
    <property type="entry name" value="NAD(P)-bd_dom_sf"/>
</dbReference>
<evidence type="ECO:0000313" key="3">
    <source>
        <dbReference type="Proteomes" id="UP000265800"/>
    </source>
</evidence>
<dbReference type="SUPFAM" id="SSF55729">
    <property type="entry name" value="Acyl-CoA N-acyltransferases (Nat)"/>
    <property type="match status" value="1"/>
</dbReference>
<comment type="caution">
    <text evidence="2">The sequence shown here is derived from an EMBL/GenBank/DDBJ whole genome shotgun (WGS) entry which is preliminary data.</text>
</comment>
<dbReference type="EMBL" id="QWKZ01000088">
    <property type="protein sequence ID" value="RIH83114.1"/>
    <property type="molecule type" value="Genomic_DNA"/>
</dbReference>
<dbReference type="EC" id="2.3.1.-" evidence="2"/>
<dbReference type="AlphaFoldDB" id="A0A399EEQ0"/>
<evidence type="ECO:0000259" key="1">
    <source>
        <dbReference type="PROSITE" id="PS51186"/>
    </source>
</evidence>
<dbReference type="Gene3D" id="3.40.50.720">
    <property type="entry name" value="NAD(P)-binding Rossmann-like Domain"/>
    <property type="match status" value="1"/>
</dbReference>
<dbReference type="OrthoDB" id="9807426at2"/>
<keyword evidence="3" id="KW-1185">Reference proteome</keyword>
<keyword evidence="2" id="KW-0808">Transferase</keyword>
<dbReference type="SUPFAM" id="SSF52210">
    <property type="entry name" value="Succinyl-CoA synthetase domains"/>
    <property type="match status" value="2"/>
</dbReference>
<dbReference type="PROSITE" id="PS51186">
    <property type="entry name" value="GNAT"/>
    <property type="match status" value="1"/>
</dbReference>
<dbReference type="InterPro" id="IPR016181">
    <property type="entry name" value="Acyl_CoA_acyltransferase"/>
</dbReference>
<dbReference type="InterPro" id="IPR032875">
    <property type="entry name" value="Succ_CoA_lig_flav_dom"/>
</dbReference>
<dbReference type="Pfam" id="PF13607">
    <property type="entry name" value="Succ_CoA_lig"/>
    <property type="match status" value="1"/>
</dbReference>
<name>A0A399EEQ0_9DEIN</name>
<dbReference type="Proteomes" id="UP000265800">
    <property type="component" value="Unassembled WGS sequence"/>
</dbReference>
<dbReference type="Pfam" id="PF13380">
    <property type="entry name" value="CoA_binding_2"/>
    <property type="match status" value="1"/>
</dbReference>
<dbReference type="SUPFAM" id="SSF51735">
    <property type="entry name" value="NAD(P)-binding Rossmann-fold domains"/>
    <property type="match status" value="1"/>
</dbReference>
<dbReference type="PANTHER" id="PTHR42793:SF1">
    <property type="entry name" value="PEPTIDYL-LYSINE N-ACETYLTRANSFERASE PATZ"/>
    <property type="match status" value="1"/>
</dbReference>
<protein>
    <submittedName>
        <fullName evidence="2">Acetyltransferase Pat</fullName>
        <ecNumber evidence="2">2.3.1.-</ecNumber>
    </submittedName>
</protein>
<dbReference type="GO" id="GO:0016747">
    <property type="term" value="F:acyltransferase activity, transferring groups other than amino-acyl groups"/>
    <property type="evidence" value="ECO:0007669"/>
    <property type="project" value="InterPro"/>
</dbReference>